<dbReference type="Pfam" id="PF12937">
    <property type="entry name" value="F-box-like"/>
    <property type="match status" value="1"/>
</dbReference>
<sequence length="420" mass="48235">MHIVNLPPELVEEILVICDPVDVAQVAQTCTTFRSLIYQSKDSNLWRTLYLSQPLDDPRKCVSQDGQPKPQPIMWRTELQRFVRARTVMDNPALLRKGELEEILQTLMALVCYVPAWITPSNSVDDDDEKGISEVSDNLMLVAALLGHDGFLDTLEVLPNQTFAEKMLLARLHCYYGLTKNDVTNAAHAKSRAYVYNMRHYRPESDYGPFMPNGTVNWVHMQAIHHVVSMHVVDLRENQDFMFAIFPMTLPFTQIVLPENADAEEDWAGVNGKWQVAFCFCDHRELMGTLQEDLDETLFQNPDFREVFRWLDVRLSVTKTEYDPKHPTKPIIHFFGEMQEPSSSTMTGKVKMTPDNQVQWHFVSGDSGNAIWSSEGIQVGGLRSFFGILGSWTTVFHEDDDPVGPFWMRRLRDEKKPVQH</sequence>
<evidence type="ECO:0000259" key="1">
    <source>
        <dbReference type="PROSITE" id="PS50181"/>
    </source>
</evidence>
<dbReference type="InterPro" id="IPR001810">
    <property type="entry name" value="F-box_dom"/>
</dbReference>
<name>A0A409YXR4_9AGAR</name>
<protein>
    <recommendedName>
        <fullName evidence="1">F-box domain-containing protein</fullName>
    </recommendedName>
</protein>
<proteinExistence type="predicted"/>
<dbReference type="CDD" id="cd09917">
    <property type="entry name" value="F-box_SF"/>
    <property type="match status" value="1"/>
</dbReference>
<dbReference type="InParanoid" id="A0A409YXR4"/>
<evidence type="ECO:0000313" key="2">
    <source>
        <dbReference type="EMBL" id="PPR07753.1"/>
    </source>
</evidence>
<accession>A0A409YXR4</accession>
<dbReference type="OrthoDB" id="3226064at2759"/>
<dbReference type="STRING" id="181874.A0A409YXR4"/>
<gene>
    <name evidence="2" type="ORF">CVT24_003703</name>
</gene>
<reference evidence="2 3" key="1">
    <citation type="journal article" date="2018" name="Evol. Lett.">
        <title>Horizontal gene cluster transfer increased hallucinogenic mushroom diversity.</title>
        <authorList>
            <person name="Reynolds H.T."/>
            <person name="Vijayakumar V."/>
            <person name="Gluck-Thaler E."/>
            <person name="Korotkin H.B."/>
            <person name="Matheny P.B."/>
            <person name="Slot J.C."/>
        </authorList>
    </citation>
    <scope>NUCLEOTIDE SEQUENCE [LARGE SCALE GENOMIC DNA]</scope>
    <source>
        <strain evidence="2 3">2629</strain>
    </source>
</reference>
<keyword evidence="3" id="KW-1185">Reference proteome</keyword>
<evidence type="ECO:0000313" key="3">
    <source>
        <dbReference type="Proteomes" id="UP000284842"/>
    </source>
</evidence>
<comment type="caution">
    <text evidence="2">The sequence shown here is derived from an EMBL/GenBank/DDBJ whole genome shotgun (WGS) entry which is preliminary data.</text>
</comment>
<dbReference type="InterPro" id="IPR036047">
    <property type="entry name" value="F-box-like_dom_sf"/>
</dbReference>
<dbReference type="AlphaFoldDB" id="A0A409YXR4"/>
<organism evidence="2 3">
    <name type="scientific">Panaeolus cyanescens</name>
    <dbReference type="NCBI Taxonomy" id="181874"/>
    <lineage>
        <taxon>Eukaryota</taxon>
        <taxon>Fungi</taxon>
        <taxon>Dikarya</taxon>
        <taxon>Basidiomycota</taxon>
        <taxon>Agaricomycotina</taxon>
        <taxon>Agaricomycetes</taxon>
        <taxon>Agaricomycetidae</taxon>
        <taxon>Agaricales</taxon>
        <taxon>Agaricineae</taxon>
        <taxon>Galeropsidaceae</taxon>
        <taxon>Panaeolus</taxon>
    </lineage>
</organism>
<dbReference type="EMBL" id="NHTK01000341">
    <property type="protein sequence ID" value="PPR07753.1"/>
    <property type="molecule type" value="Genomic_DNA"/>
</dbReference>
<dbReference type="Proteomes" id="UP000284842">
    <property type="component" value="Unassembled WGS sequence"/>
</dbReference>
<dbReference type="Gene3D" id="1.20.1280.50">
    <property type="match status" value="1"/>
</dbReference>
<feature type="domain" description="F-box" evidence="1">
    <location>
        <begin position="1"/>
        <end position="49"/>
    </location>
</feature>
<dbReference type="SUPFAM" id="SSF81383">
    <property type="entry name" value="F-box domain"/>
    <property type="match status" value="1"/>
</dbReference>
<dbReference type="PROSITE" id="PS50181">
    <property type="entry name" value="FBOX"/>
    <property type="match status" value="1"/>
</dbReference>